<dbReference type="SUPFAM" id="SSF55729">
    <property type="entry name" value="Acyl-CoA N-acyltransferases (Nat)"/>
    <property type="match status" value="1"/>
</dbReference>
<dbReference type="PANTHER" id="PTHR13947">
    <property type="entry name" value="GNAT FAMILY N-ACETYLTRANSFERASE"/>
    <property type="match status" value="1"/>
</dbReference>
<gene>
    <name evidence="3" type="ORF">C1T31_11170</name>
</gene>
<keyword evidence="1 3" id="KW-0808">Transferase</keyword>
<dbReference type="PROSITE" id="PS51186">
    <property type="entry name" value="GNAT"/>
    <property type="match status" value="1"/>
</dbReference>
<evidence type="ECO:0000313" key="3">
    <source>
        <dbReference type="EMBL" id="PNQ72695.1"/>
    </source>
</evidence>
<sequence length="163" mass="18373">MSNNNIVIREITKRDDEQVAQVIRNVLIEFGVPKVGTAYADKSLDTMTETYSGSKSTYYVIDYEGRIIGGAGIAPLDNFDGNVCELQKMYFLPEARGRGLGSLMMDACLKKAKEFGFEKCYLETMPYMDDARKLYSKSGFENLEQPLGDTGHYSCNVWMIKNL</sequence>
<evidence type="ECO:0000259" key="2">
    <source>
        <dbReference type="PROSITE" id="PS51186"/>
    </source>
</evidence>
<dbReference type="AlphaFoldDB" id="A0A2K1DXE9"/>
<accession>A0A2K1DXE9</accession>
<proteinExistence type="predicted"/>
<comment type="caution">
    <text evidence="3">The sequence shown here is derived from an EMBL/GenBank/DDBJ whole genome shotgun (WGS) entry which is preliminary data.</text>
</comment>
<keyword evidence="4" id="KW-1185">Reference proteome</keyword>
<reference evidence="3 4" key="1">
    <citation type="submission" date="2018-01" db="EMBL/GenBank/DDBJ databases">
        <title>The draft genome of Hanstruepera neustonica JCM19743.</title>
        <authorList>
            <person name="He R.-H."/>
            <person name="Du Z.-J."/>
        </authorList>
    </citation>
    <scope>NUCLEOTIDE SEQUENCE [LARGE SCALE GENOMIC DNA]</scope>
    <source>
        <strain evidence="3 4">JCM19743</strain>
    </source>
</reference>
<dbReference type="InterPro" id="IPR000182">
    <property type="entry name" value="GNAT_dom"/>
</dbReference>
<dbReference type="InterPro" id="IPR016181">
    <property type="entry name" value="Acyl_CoA_acyltransferase"/>
</dbReference>
<organism evidence="3 4">
    <name type="scientific">Hanstruepera neustonica</name>
    <dbReference type="NCBI Taxonomy" id="1445657"/>
    <lineage>
        <taxon>Bacteria</taxon>
        <taxon>Pseudomonadati</taxon>
        <taxon>Bacteroidota</taxon>
        <taxon>Flavobacteriia</taxon>
        <taxon>Flavobacteriales</taxon>
        <taxon>Flavobacteriaceae</taxon>
        <taxon>Hanstruepera</taxon>
    </lineage>
</organism>
<name>A0A2K1DXE9_9FLAO</name>
<feature type="domain" description="N-acetyltransferase" evidence="2">
    <location>
        <begin position="6"/>
        <end position="163"/>
    </location>
</feature>
<evidence type="ECO:0000313" key="4">
    <source>
        <dbReference type="Proteomes" id="UP000236641"/>
    </source>
</evidence>
<dbReference type="PANTHER" id="PTHR13947:SF37">
    <property type="entry name" value="LD18367P"/>
    <property type="match status" value="1"/>
</dbReference>
<dbReference type="InterPro" id="IPR050769">
    <property type="entry name" value="NAT_camello-type"/>
</dbReference>
<dbReference type="EMBL" id="POWF01000007">
    <property type="protein sequence ID" value="PNQ72695.1"/>
    <property type="molecule type" value="Genomic_DNA"/>
</dbReference>
<protein>
    <submittedName>
        <fullName evidence="3">GNAT family N-acetyltransferase</fullName>
    </submittedName>
</protein>
<dbReference type="CDD" id="cd04301">
    <property type="entry name" value="NAT_SF"/>
    <property type="match status" value="1"/>
</dbReference>
<dbReference type="Gene3D" id="3.40.630.30">
    <property type="match status" value="1"/>
</dbReference>
<dbReference type="OrthoDB" id="5419426at2"/>
<evidence type="ECO:0000256" key="1">
    <source>
        <dbReference type="ARBA" id="ARBA00022679"/>
    </source>
</evidence>
<dbReference type="GO" id="GO:0008080">
    <property type="term" value="F:N-acetyltransferase activity"/>
    <property type="evidence" value="ECO:0007669"/>
    <property type="project" value="InterPro"/>
</dbReference>
<dbReference type="Pfam" id="PF00583">
    <property type="entry name" value="Acetyltransf_1"/>
    <property type="match status" value="1"/>
</dbReference>
<dbReference type="RefSeq" id="WP_103052574.1">
    <property type="nucleotide sequence ID" value="NZ_POWF01000007.1"/>
</dbReference>
<dbReference type="Proteomes" id="UP000236641">
    <property type="component" value="Unassembled WGS sequence"/>
</dbReference>